<dbReference type="OrthoDB" id="5430750at2759"/>
<evidence type="ECO:0000313" key="3">
    <source>
        <dbReference type="Proteomes" id="UP000800200"/>
    </source>
</evidence>
<name>A0A6A6E5K0_9PEZI</name>
<evidence type="ECO:0000256" key="1">
    <source>
        <dbReference type="SAM" id="MobiDB-lite"/>
    </source>
</evidence>
<evidence type="ECO:0000313" key="2">
    <source>
        <dbReference type="EMBL" id="KAF2187094.1"/>
    </source>
</evidence>
<sequence>MATTERRFPLSSLVDKILVPRKRTIHTTCFDGCMYAISLTARSLLNAESSHLHDDILDFEEFTDRSMQAPYLSLGEKRMIKRRLEDLRKKQEKPLWTQYDTQGRYLKPFIFQELWLKSSPAYSHLNRKIMIMSIPYFLLDAYIRRLRLSSPTNHPPLTLLQSLSPSTSPERDMQQVVCRYPIGQKDRCFYVSQLWCLILDDTLLVTCARSPERELYGDMISVIKEPTQGLPHILVSDGGNCIWQLASSECQTWFAFTAHFMEISSSASELIRKFDDLFRVTLRGRTITAENWENVMAQARASTIHLVLIRRTHAERYIKVKNIDSDEVSVVSENNEIFPWEVEDPPPTSSGSDKTEPLLQRLGSEPKLSAPSAGEPSIGNYAAESSSPRKISAKAQKNTAEVEPRKQSGRPRTVISEPSREDTNTIQDRYVFHALLWFTHRSRTSVESKRDIEQQIQPETQNLTEFLDGIHQGLLRKSHEQEKRAYQHCRERTLPEVTKYLLTVTRDDFRDDGYMSGLSTLDTFFLAAVQVFELFLPLKTDAQVARRYWGSVLFVLKSILTPRQRTDGQGVSQASDSVLDSITRFKRISHLASIIKGELSGSRGPRPGSVKLPIEFRKAWLHCIIYLALFRFKLKDDRDRERHAEKCEELLRRGRQLLGRNLAKAPLQRKEVASPLAMLSVLIMSVVGDISREENQMDIARTYGEYWTHLEAEVKAGRLKRAQPEIGYLQQEVKAVLRTLDHQLQILAELDLKIRDQSVGWSSLHSRYLENAGKRERPLVRECIIAMDQ</sequence>
<reference evidence="2" key="1">
    <citation type="journal article" date="2020" name="Stud. Mycol.">
        <title>101 Dothideomycetes genomes: a test case for predicting lifestyles and emergence of pathogens.</title>
        <authorList>
            <person name="Haridas S."/>
            <person name="Albert R."/>
            <person name="Binder M."/>
            <person name="Bloem J."/>
            <person name="Labutti K."/>
            <person name="Salamov A."/>
            <person name="Andreopoulos B."/>
            <person name="Baker S."/>
            <person name="Barry K."/>
            <person name="Bills G."/>
            <person name="Bluhm B."/>
            <person name="Cannon C."/>
            <person name="Castanera R."/>
            <person name="Culley D."/>
            <person name="Daum C."/>
            <person name="Ezra D."/>
            <person name="Gonzalez J."/>
            <person name="Henrissat B."/>
            <person name="Kuo A."/>
            <person name="Liang C."/>
            <person name="Lipzen A."/>
            <person name="Lutzoni F."/>
            <person name="Magnuson J."/>
            <person name="Mondo S."/>
            <person name="Nolan M."/>
            <person name="Ohm R."/>
            <person name="Pangilinan J."/>
            <person name="Park H.-J."/>
            <person name="Ramirez L."/>
            <person name="Alfaro M."/>
            <person name="Sun H."/>
            <person name="Tritt A."/>
            <person name="Yoshinaga Y."/>
            <person name="Zwiers L.-H."/>
            <person name="Turgeon B."/>
            <person name="Goodwin S."/>
            <person name="Spatafora J."/>
            <person name="Crous P."/>
            <person name="Grigoriev I."/>
        </authorList>
    </citation>
    <scope>NUCLEOTIDE SEQUENCE</scope>
    <source>
        <strain evidence="2">CBS 207.26</strain>
    </source>
</reference>
<gene>
    <name evidence="2" type="ORF">K469DRAFT_123561</name>
</gene>
<organism evidence="2 3">
    <name type="scientific">Zopfia rhizophila CBS 207.26</name>
    <dbReference type="NCBI Taxonomy" id="1314779"/>
    <lineage>
        <taxon>Eukaryota</taxon>
        <taxon>Fungi</taxon>
        <taxon>Dikarya</taxon>
        <taxon>Ascomycota</taxon>
        <taxon>Pezizomycotina</taxon>
        <taxon>Dothideomycetes</taxon>
        <taxon>Dothideomycetes incertae sedis</taxon>
        <taxon>Zopfiaceae</taxon>
        <taxon>Zopfia</taxon>
    </lineage>
</organism>
<dbReference type="Proteomes" id="UP000800200">
    <property type="component" value="Unassembled WGS sequence"/>
</dbReference>
<dbReference type="EMBL" id="ML994628">
    <property type="protein sequence ID" value="KAF2187094.1"/>
    <property type="molecule type" value="Genomic_DNA"/>
</dbReference>
<proteinExistence type="predicted"/>
<feature type="compositionally biased region" description="Polar residues" evidence="1">
    <location>
        <begin position="383"/>
        <end position="399"/>
    </location>
</feature>
<keyword evidence="3" id="KW-1185">Reference proteome</keyword>
<protein>
    <submittedName>
        <fullName evidence="2">Uncharacterized protein</fullName>
    </submittedName>
</protein>
<accession>A0A6A6E5K0</accession>
<feature type="region of interest" description="Disordered" evidence="1">
    <location>
        <begin position="365"/>
        <end position="421"/>
    </location>
</feature>
<dbReference type="AlphaFoldDB" id="A0A6A6E5K0"/>